<evidence type="ECO:0000256" key="3">
    <source>
        <dbReference type="ARBA" id="ARBA00022989"/>
    </source>
</evidence>
<gene>
    <name evidence="6" type="ORF">AK812_SmicGene35390</name>
</gene>
<dbReference type="EMBL" id="LSRX01001091">
    <property type="protein sequence ID" value="OLP83802.1"/>
    <property type="molecule type" value="Genomic_DNA"/>
</dbReference>
<keyword evidence="2 5" id="KW-0812">Transmembrane</keyword>
<dbReference type="GO" id="GO:0016020">
    <property type="term" value="C:membrane"/>
    <property type="evidence" value="ECO:0007669"/>
    <property type="project" value="UniProtKB-SubCell"/>
</dbReference>
<dbReference type="Pfam" id="PF01124">
    <property type="entry name" value="MAPEG"/>
    <property type="match status" value="1"/>
</dbReference>
<evidence type="ECO:0000313" key="6">
    <source>
        <dbReference type="EMBL" id="OLP83802.1"/>
    </source>
</evidence>
<accession>A0A1Q9CLJ4</accession>
<evidence type="ECO:0000256" key="2">
    <source>
        <dbReference type="ARBA" id="ARBA00022692"/>
    </source>
</evidence>
<reference evidence="6 7" key="1">
    <citation type="submission" date="2016-02" db="EMBL/GenBank/DDBJ databases">
        <title>Genome analysis of coral dinoflagellate symbionts highlights evolutionary adaptations to a symbiotic lifestyle.</title>
        <authorList>
            <person name="Aranda M."/>
            <person name="Li Y."/>
            <person name="Liew Y.J."/>
            <person name="Baumgarten S."/>
            <person name="Simakov O."/>
            <person name="Wilson M."/>
            <person name="Piel J."/>
            <person name="Ashoor H."/>
            <person name="Bougouffa S."/>
            <person name="Bajic V.B."/>
            <person name="Ryu T."/>
            <person name="Ravasi T."/>
            <person name="Bayer T."/>
            <person name="Micklem G."/>
            <person name="Kim H."/>
            <person name="Bhak J."/>
            <person name="Lajeunesse T.C."/>
            <person name="Voolstra C.R."/>
        </authorList>
    </citation>
    <scope>NUCLEOTIDE SEQUENCE [LARGE SCALE GENOMIC DNA]</scope>
    <source>
        <strain evidence="6 7">CCMP2467</strain>
    </source>
</reference>
<dbReference type="Proteomes" id="UP000186817">
    <property type="component" value="Unassembled WGS sequence"/>
</dbReference>
<keyword evidence="7" id="KW-1185">Reference proteome</keyword>
<sequence>MTSSETRPLLDVPGGASDEDFNAGSTAGVIGAILVVPRLIGFGIAYAIYTWGNKALYDSKIEMLGKYQLGYLYFAAVVFNAMVGFINVSPMYYKSKVMKQDAGNLRANMFIYKDVETKKHVVMEDEGALGEYNRANRSMTHFTENSIGVVFCILLSGYVYTFPVFILTILFSLGRVIHQVGYASGYGSHAPGFMLHMVGSVSVEMLALLAGIKSM</sequence>
<comment type="subcellular location">
    <subcellularLocation>
        <location evidence="1">Membrane</location>
    </subcellularLocation>
</comment>
<feature type="transmembrane region" description="Helical" evidence="5">
    <location>
        <begin position="69"/>
        <end position="89"/>
    </location>
</feature>
<evidence type="ECO:0000256" key="1">
    <source>
        <dbReference type="ARBA" id="ARBA00004370"/>
    </source>
</evidence>
<comment type="caution">
    <text evidence="6">The sequence shown here is derived from an EMBL/GenBank/DDBJ whole genome shotgun (WGS) entry which is preliminary data.</text>
</comment>
<organism evidence="6 7">
    <name type="scientific">Symbiodinium microadriaticum</name>
    <name type="common">Dinoflagellate</name>
    <name type="synonym">Zooxanthella microadriatica</name>
    <dbReference type="NCBI Taxonomy" id="2951"/>
    <lineage>
        <taxon>Eukaryota</taxon>
        <taxon>Sar</taxon>
        <taxon>Alveolata</taxon>
        <taxon>Dinophyceae</taxon>
        <taxon>Suessiales</taxon>
        <taxon>Symbiodiniaceae</taxon>
        <taxon>Symbiodinium</taxon>
    </lineage>
</organism>
<keyword evidence="3 5" id="KW-1133">Transmembrane helix</keyword>
<dbReference type="InterPro" id="IPR023352">
    <property type="entry name" value="MAPEG-like_dom_sf"/>
</dbReference>
<protein>
    <submittedName>
        <fullName evidence="6">Uncharacterized protein</fullName>
    </submittedName>
</protein>
<feature type="transmembrane region" description="Helical" evidence="5">
    <location>
        <begin position="27"/>
        <end position="49"/>
    </location>
</feature>
<dbReference type="Gene3D" id="1.20.120.550">
    <property type="entry name" value="Membrane associated eicosanoid/glutathione metabolism-like domain"/>
    <property type="match status" value="1"/>
</dbReference>
<feature type="transmembrane region" description="Helical" evidence="5">
    <location>
        <begin position="147"/>
        <end position="173"/>
    </location>
</feature>
<name>A0A1Q9CLJ4_SYMMI</name>
<evidence type="ECO:0000256" key="5">
    <source>
        <dbReference type="SAM" id="Phobius"/>
    </source>
</evidence>
<evidence type="ECO:0000313" key="7">
    <source>
        <dbReference type="Proteomes" id="UP000186817"/>
    </source>
</evidence>
<feature type="transmembrane region" description="Helical" evidence="5">
    <location>
        <begin position="193"/>
        <end position="212"/>
    </location>
</feature>
<dbReference type="SUPFAM" id="SSF161084">
    <property type="entry name" value="MAPEG domain-like"/>
    <property type="match status" value="1"/>
</dbReference>
<proteinExistence type="predicted"/>
<dbReference type="OMA" id="HMIENNG"/>
<keyword evidence="4 5" id="KW-0472">Membrane</keyword>
<dbReference type="AlphaFoldDB" id="A0A1Q9CLJ4"/>
<evidence type="ECO:0000256" key="4">
    <source>
        <dbReference type="ARBA" id="ARBA00023136"/>
    </source>
</evidence>
<dbReference type="OrthoDB" id="61546at2759"/>
<dbReference type="InterPro" id="IPR001129">
    <property type="entry name" value="Membr-assoc_MAPEG"/>
</dbReference>